<keyword evidence="1" id="KW-0285">Flavoprotein</keyword>
<dbReference type="SUPFAM" id="SSF47203">
    <property type="entry name" value="Acyl-CoA dehydrogenase C-terminal domain-like"/>
    <property type="match status" value="1"/>
</dbReference>
<reference evidence="6" key="2">
    <citation type="submission" date="2016-02" db="EMBL/GenBank/DDBJ databases">
        <title>Draft genome sequence of five rapidly growing Mycobacterium species.</title>
        <authorList>
            <person name="Katahira K."/>
            <person name="Gotou Y."/>
            <person name="Iida K."/>
            <person name="Ogura Y."/>
            <person name="Hayashi T."/>
        </authorList>
    </citation>
    <scope>NUCLEOTIDE SEQUENCE [LARGE SCALE GENOMIC DNA]</scope>
    <source>
        <strain evidence="6">JCM15298</strain>
    </source>
</reference>
<dbReference type="AlphaFoldDB" id="A0A117I8R4"/>
<dbReference type="PANTHER" id="PTHR43884:SF20">
    <property type="entry name" value="ACYL-COA DEHYDROGENASE FADE28"/>
    <property type="match status" value="1"/>
</dbReference>
<keyword evidence="6" id="KW-1185">Reference proteome</keyword>
<dbReference type="EMBL" id="BCSY01000021">
    <property type="protein sequence ID" value="GAS93663.1"/>
    <property type="molecule type" value="Genomic_DNA"/>
</dbReference>
<keyword evidence="3" id="KW-0560">Oxidoreductase</keyword>
<keyword evidence="2" id="KW-0274">FAD</keyword>
<feature type="domain" description="Acyl-CoA dehydrogenase/oxidase C-terminal" evidence="4">
    <location>
        <begin position="1"/>
        <end position="90"/>
    </location>
</feature>
<evidence type="ECO:0000313" key="5">
    <source>
        <dbReference type="EMBL" id="GAS93663.1"/>
    </source>
</evidence>
<dbReference type="InterPro" id="IPR036250">
    <property type="entry name" value="AcylCo_DH-like_C"/>
</dbReference>
<dbReference type="InterPro" id="IPR009075">
    <property type="entry name" value="AcylCo_DH/oxidase_C"/>
</dbReference>
<accession>A0A117I8R4</accession>
<dbReference type="GO" id="GO:0003995">
    <property type="term" value="F:acyl-CoA dehydrogenase activity"/>
    <property type="evidence" value="ECO:0007669"/>
    <property type="project" value="TreeGrafter"/>
</dbReference>
<evidence type="ECO:0000313" key="6">
    <source>
        <dbReference type="Proteomes" id="UP000069443"/>
    </source>
</evidence>
<gene>
    <name evidence="5" type="ORF">RMCC_0629</name>
</gene>
<protein>
    <submittedName>
        <fullName evidence="5">Acyl-CoA dehydrogenase</fullName>
    </submittedName>
</protein>
<proteinExistence type="predicted"/>
<evidence type="ECO:0000256" key="2">
    <source>
        <dbReference type="ARBA" id="ARBA00022827"/>
    </source>
</evidence>
<comment type="caution">
    <text evidence="5">The sequence shown here is derived from an EMBL/GenBank/DDBJ whole genome shotgun (WGS) entry which is preliminary data.</text>
</comment>
<dbReference type="PANTHER" id="PTHR43884">
    <property type="entry name" value="ACYL-COA DEHYDROGENASE"/>
    <property type="match status" value="1"/>
</dbReference>
<evidence type="ECO:0000256" key="1">
    <source>
        <dbReference type="ARBA" id="ARBA00022630"/>
    </source>
</evidence>
<reference evidence="6" key="1">
    <citation type="journal article" date="2016" name="Genome Announc.">
        <title>Draft Genome Sequences of Five Rapidly Growing Mycobacterium Species, M. thermoresistibile, M. fortuitum subsp. acetamidolyticum, M. canariasense, M. brisbanense, and M. novocastrense.</title>
        <authorList>
            <person name="Katahira K."/>
            <person name="Ogura Y."/>
            <person name="Gotoh Y."/>
            <person name="Hayashi T."/>
        </authorList>
    </citation>
    <scope>NUCLEOTIDE SEQUENCE [LARGE SCALE GENOMIC DNA]</scope>
    <source>
        <strain evidence="6">JCM15298</strain>
    </source>
</reference>
<name>A0A117I8R4_MYCCR</name>
<evidence type="ECO:0000259" key="4">
    <source>
        <dbReference type="Pfam" id="PF00441"/>
    </source>
</evidence>
<evidence type="ECO:0000256" key="3">
    <source>
        <dbReference type="ARBA" id="ARBA00023002"/>
    </source>
</evidence>
<dbReference type="Proteomes" id="UP000069443">
    <property type="component" value="Unassembled WGS sequence"/>
</dbReference>
<dbReference type="Pfam" id="PF00441">
    <property type="entry name" value="Acyl-CoA_dh_1"/>
    <property type="match status" value="1"/>
</dbReference>
<sequence>MLVRLSVSRRLVAAAVEAVADGSPEARRVVSMAKSHATEAAVAVAGKAMQLHGGIGYPWEGGIHRYLKRAMLNRALFGGPAAHRRLISEAY</sequence>
<dbReference type="STRING" id="228230.RMCC_0629"/>
<dbReference type="Gene3D" id="1.20.140.10">
    <property type="entry name" value="Butyryl-CoA Dehydrogenase, subunit A, domain 3"/>
    <property type="match status" value="1"/>
</dbReference>
<organism evidence="5 6">
    <name type="scientific">Mycolicibacterium canariasense</name>
    <name type="common">Mycobacterium canariasense</name>
    <dbReference type="NCBI Taxonomy" id="228230"/>
    <lineage>
        <taxon>Bacteria</taxon>
        <taxon>Bacillati</taxon>
        <taxon>Actinomycetota</taxon>
        <taxon>Actinomycetes</taxon>
        <taxon>Mycobacteriales</taxon>
        <taxon>Mycobacteriaceae</taxon>
        <taxon>Mycolicibacterium</taxon>
    </lineage>
</organism>